<comment type="caution">
    <text evidence="1">The sequence shown here is derived from an EMBL/GenBank/DDBJ whole genome shotgun (WGS) entry which is preliminary data.</text>
</comment>
<dbReference type="InterPro" id="IPR008316">
    <property type="entry name" value="UCP029876"/>
</dbReference>
<keyword evidence="1" id="KW-0238">DNA-binding</keyword>
<accession>A0AAW8DIC8</accession>
<dbReference type="Proteomes" id="UP001230951">
    <property type="component" value="Unassembled WGS sequence"/>
</dbReference>
<evidence type="ECO:0000313" key="2">
    <source>
        <dbReference type="EMBL" id="MDQ0181660.1"/>
    </source>
</evidence>
<reference evidence="1 3" key="1">
    <citation type="submission" date="2023-07" db="EMBL/GenBank/DDBJ databases">
        <title>Sorghum-associated microbial communities from plants grown in Nebraska, USA.</title>
        <authorList>
            <person name="Schachtman D."/>
        </authorList>
    </citation>
    <scope>NUCLEOTIDE SEQUENCE</scope>
    <source>
        <strain evidence="1">DS1006</strain>
        <strain evidence="2 3">DS1016</strain>
    </source>
</reference>
<evidence type="ECO:0000313" key="4">
    <source>
        <dbReference type="Proteomes" id="UP001242995"/>
    </source>
</evidence>
<name>A0AAW8DIC8_9MICC</name>
<evidence type="ECO:0000313" key="1">
    <source>
        <dbReference type="EMBL" id="MDP9905832.1"/>
    </source>
</evidence>
<organism evidence="1 4">
    <name type="scientific">Arthrobacter bambusae</name>
    <dbReference type="NCBI Taxonomy" id="1338426"/>
    <lineage>
        <taxon>Bacteria</taxon>
        <taxon>Bacillati</taxon>
        <taxon>Actinomycetota</taxon>
        <taxon>Actinomycetes</taxon>
        <taxon>Micrococcales</taxon>
        <taxon>Micrococcaceae</taxon>
        <taxon>Arthrobacter</taxon>
    </lineage>
</organism>
<dbReference type="EMBL" id="JAUSTF010000007">
    <property type="protein sequence ID" value="MDQ0181660.1"/>
    <property type="molecule type" value="Genomic_DNA"/>
</dbReference>
<evidence type="ECO:0000313" key="3">
    <source>
        <dbReference type="Proteomes" id="UP001230951"/>
    </source>
</evidence>
<proteinExistence type="predicted"/>
<dbReference type="Pfam" id="PF06304">
    <property type="entry name" value="DUF1048"/>
    <property type="match status" value="1"/>
</dbReference>
<sequence length="126" mass="14263">MAAGWIEQLTGSLEQKKQYRQNKARVEQLPADYRAAATALERYLMYFGAITKGDVLLRMLGDLTDLFEQSAADGTPIRDIVGDDPVEFAETFMRNYTVGQWINKERERLVKAIDAAAEDDGKERES</sequence>
<dbReference type="SUPFAM" id="SSF158560">
    <property type="entry name" value="BH3980-like"/>
    <property type="match status" value="1"/>
</dbReference>
<dbReference type="EMBL" id="JAUSRG010000007">
    <property type="protein sequence ID" value="MDP9905832.1"/>
    <property type="molecule type" value="Genomic_DNA"/>
</dbReference>
<protein>
    <submittedName>
        <fullName evidence="1">DNA-binding ferritin-like protein (Dps family)</fullName>
    </submittedName>
</protein>
<dbReference type="GO" id="GO:0003677">
    <property type="term" value="F:DNA binding"/>
    <property type="evidence" value="ECO:0007669"/>
    <property type="project" value="UniProtKB-KW"/>
</dbReference>
<keyword evidence="3" id="KW-1185">Reference proteome</keyword>
<gene>
    <name evidence="1" type="ORF">J2S90_002803</name>
    <name evidence="2" type="ORF">J2S93_003099</name>
</gene>
<dbReference type="Proteomes" id="UP001242995">
    <property type="component" value="Unassembled WGS sequence"/>
</dbReference>
<dbReference type="AlphaFoldDB" id="A0AAW8DIC8"/>
<dbReference type="Gene3D" id="1.10.1900.10">
    <property type="entry name" value="c-terminal domain of poly(a) binding protein"/>
    <property type="match status" value="1"/>
</dbReference>
<dbReference type="RefSeq" id="WP_306962096.1">
    <property type="nucleotide sequence ID" value="NZ_JAUSRG010000007.1"/>
</dbReference>